<evidence type="ECO:0000313" key="2">
    <source>
        <dbReference type="EMBL" id="CAD6242279.1"/>
    </source>
</evidence>
<dbReference type="AlphaFoldDB" id="A0A811PDR5"/>
<evidence type="ECO:0000256" key="1">
    <source>
        <dbReference type="SAM" id="MobiDB-lite"/>
    </source>
</evidence>
<organism evidence="2 3">
    <name type="scientific">Miscanthus lutarioriparius</name>
    <dbReference type="NCBI Taxonomy" id="422564"/>
    <lineage>
        <taxon>Eukaryota</taxon>
        <taxon>Viridiplantae</taxon>
        <taxon>Streptophyta</taxon>
        <taxon>Embryophyta</taxon>
        <taxon>Tracheophyta</taxon>
        <taxon>Spermatophyta</taxon>
        <taxon>Magnoliopsida</taxon>
        <taxon>Liliopsida</taxon>
        <taxon>Poales</taxon>
        <taxon>Poaceae</taxon>
        <taxon>PACMAD clade</taxon>
        <taxon>Panicoideae</taxon>
        <taxon>Andropogonodae</taxon>
        <taxon>Andropogoneae</taxon>
        <taxon>Saccharinae</taxon>
        <taxon>Miscanthus</taxon>
    </lineage>
</organism>
<evidence type="ECO:0000313" key="3">
    <source>
        <dbReference type="Proteomes" id="UP000604825"/>
    </source>
</evidence>
<keyword evidence="3" id="KW-1185">Reference proteome</keyword>
<proteinExistence type="predicted"/>
<accession>A0A811PDR5</accession>
<feature type="compositionally biased region" description="Basic and acidic residues" evidence="1">
    <location>
        <begin position="263"/>
        <end position="272"/>
    </location>
</feature>
<feature type="region of interest" description="Disordered" evidence="1">
    <location>
        <begin position="1"/>
        <end position="92"/>
    </location>
</feature>
<dbReference type="EMBL" id="CAJGYO010000007">
    <property type="protein sequence ID" value="CAD6242279.1"/>
    <property type="molecule type" value="Genomic_DNA"/>
</dbReference>
<gene>
    <name evidence="2" type="ORF">NCGR_LOCUS27803</name>
</gene>
<feature type="compositionally biased region" description="Basic and acidic residues" evidence="1">
    <location>
        <begin position="27"/>
        <end position="53"/>
    </location>
</feature>
<feature type="region of interest" description="Disordered" evidence="1">
    <location>
        <begin position="224"/>
        <end position="272"/>
    </location>
</feature>
<comment type="caution">
    <text evidence="2">The sequence shown here is derived from an EMBL/GenBank/DDBJ whole genome shotgun (WGS) entry which is preliminary data.</text>
</comment>
<name>A0A811PDR5_9POAL</name>
<protein>
    <submittedName>
        <fullName evidence="2">Uncharacterized protein</fullName>
    </submittedName>
</protein>
<reference evidence="2" key="1">
    <citation type="submission" date="2020-10" db="EMBL/GenBank/DDBJ databases">
        <authorList>
            <person name="Han B."/>
            <person name="Lu T."/>
            <person name="Zhao Q."/>
            <person name="Huang X."/>
            <person name="Zhao Y."/>
        </authorList>
    </citation>
    <scope>NUCLEOTIDE SEQUENCE</scope>
</reference>
<sequence length="272" mass="29077">MEFAAVTTASEVGGGATRKGSAAAAVRLKDARSSRPRRREGASHDGAAQRDRGAATGNGGQVPRPRRWSSRRMRETAPRSRRPGVDPRTSGVLARGMAQPWRAAACRGGVGLRWCGCGRTATDEQCALAGKEEGGAWAVARARRSLNGGPRGEREGWRCWHKRGRDERRCTAGVEHYVVLRQRDTCARAAWERMSGAAGNGMAAGTRALRLGAAMAWTRRASKAARAPAWGKSRGSQRAGPQGQALWHARKKTGGGKEEEDADTRGRDGAVS</sequence>
<dbReference type="Proteomes" id="UP000604825">
    <property type="component" value="Unassembled WGS sequence"/>
</dbReference>